<keyword evidence="2" id="KW-1185">Reference proteome</keyword>
<proteinExistence type="predicted"/>
<accession>A0A8R1U5M3</accession>
<dbReference type="EnsemblMetazoa" id="PPA04304.1">
    <property type="protein sequence ID" value="PPA04304.1"/>
    <property type="gene ID" value="WBGene00093858"/>
</dbReference>
<protein>
    <submittedName>
        <fullName evidence="1">Uncharacterized protein</fullName>
    </submittedName>
</protein>
<organism evidence="1 2">
    <name type="scientific">Pristionchus pacificus</name>
    <name type="common">Parasitic nematode worm</name>
    <dbReference type="NCBI Taxonomy" id="54126"/>
    <lineage>
        <taxon>Eukaryota</taxon>
        <taxon>Metazoa</taxon>
        <taxon>Ecdysozoa</taxon>
        <taxon>Nematoda</taxon>
        <taxon>Chromadorea</taxon>
        <taxon>Rhabditida</taxon>
        <taxon>Rhabditina</taxon>
        <taxon>Diplogasteromorpha</taxon>
        <taxon>Diplogasteroidea</taxon>
        <taxon>Neodiplogasteridae</taxon>
        <taxon>Pristionchus</taxon>
    </lineage>
</organism>
<name>A0A2A6B6T9_PRIPA</name>
<gene>
    <name evidence="1" type="primary">WBGene00093858</name>
</gene>
<reference evidence="1" key="2">
    <citation type="submission" date="2022-06" db="UniProtKB">
        <authorList>
            <consortium name="EnsemblMetazoa"/>
        </authorList>
    </citation>
    <scope>IDENTIFICATION</scope>
    <source>
        <strain evidence="1">PS312</strain>
    </source>
</reference>
<sequence>MEKNTADCDPKHLISFGPFKKHVLDVVRPLMFFDLGYCSNLVMLLVMAPSFTTLIPSLIIVAPAVLTLIAIIFFSLWTIFLVLNLLMITDLYKMMEDNVVKFPDVTFNSPFIRFVCVVSTLAIVELFIYINLKVHYVLWRFLKEEEMAKREAVHQPFNHPSAPPAAYQGSYQGYEAPQPQLVLNNVY</sequence>
<reference evidence="2" key="1">
    <citation type="journal article" date="2008" name="Nat. Genet.">
        <title>The Pristionchus pacificus genome provides a unique perspective on nematode lifestyle and parasitism.</title>
        <authorList>
            <person name="Dieterich C."/>
            <person name="Clifton S.W."/>
            <person name="Schuster L.N."/>
            <person name="Chinwalla A."/>
            <person name="Delehaunty K."/>
            <person name="Dinkelacker I."/>
            <person name="Fulton L."/>
            <person name="Fulton R."/>
            <person name="Godfrey J."/>
            <person name="Minx P."/>
            <person name="Mitreva M."/>
            <person name="Roeseler W."/>
            <person name="Tian H."/>
            <person name="Witte H."/>
            <person name="Yang S.P."/>
            <person name="Wilson R.K."/>
            <person name="Sommer R.J."/>
        </authorList>
    </citation>
    <scope>NUCLEOTIDE SEQUENCE [LARGE SCALE GENOMIC DNA]</scope>
    <source>
        <strain evidence="2">PS312</strain>
    </source>
</reference>
<accession>A0A2A6B6T9</accession>
<dbReference type="AlphaFoldDB" id="A0A2A6B6T9"/>
<dbReference type="Proteomes" id="UP000005239">
    <property type="component" value="Unassembled WGS sequence"/>
</dbReference>
<evidence type="ECO:0000313" key="1">
    <source>
        <dbReference type="EnsemblMetazoa" id="PPA04304.1"/>
    </source>
</evidence>
<evidence type="ECO:0000313" key="2">
    <source>
        <dbReference type="Proteomes" id="UP000005239"/>
    </source>
</evidence>